<feature type="region of interest" description="Disordered" evidence="8">
    <location>
        <begin position="470"/>
        <end position="505"/>
    </location>
</feature>
<dbReference type="InterPro" id="IPR005101">
    <property type="entry name" value="Cryptochr/Photolyase_FAD-bd"/>
</dbReference>
<name>A0ABU1VY67_9GAMM</name>
<keyword evidence="5 7" id="KW-0274">FAD</keyword>
<accession>A0ABU1VY67</accession>
<evidence type="ECO:0000313" key="11">
    <source>
        <dbReference type="Proteomes" id="UP001257909"/>
    </source>
</evidence>
<comment type="cofactor">
    <cofactor evidence="1">
        <name>(6R)-5,10-methylene-5,6,7,8-tetrahydrofolate</name>
        <dbReference type="ChEBI" id="CHEBI:15636"/>
    </cofactor>
</comment>
<dbReference type="SUPFAM" id="SSF52425">
    <property type="entry name" value="Cryptochrome/photolyase, N-terminal domain"/>
    <property type="match status" value="1"/>
</dbReference>
<dbReference type="PROSITE" id="PS51645">
    <property type="entry name" value="PHR_CRY_ALPHA_BETA"/>
    <property type="match status" value="1"/>
</dbReference>
<keyword evidence="4 7" id="KW-0285">Flavoprotein</keyword>
<evidence type="ECO:0000256" key="6">
    <source>
        <dbReference type="ARBA" id="ARBA00022991"/>
    </source>
</evidence>
<evidence type="ECO:0000256" key="1">
    <source>
        <dbReference type="ARBA" id="ARBA00001932"/>
    </source>
</evidence>
<dbReference type="EC" id="4.1.99.3" evidence="10"/>
<evidence type="ECO:0000256" key="5">
    <source>
        <dbReference type="ARBA" id="ARBA00022827"/>
    </source>
</evidence>
<feature type="domain" description="Photolyase/cryptochrome alpha/beta" evidence="9">
    <location>
        <begin position="1"/>
        <end position="130"/>
    </location>
</feature>
<proteinExistence type="inferred from homology"/>
<dbReference type="PRINTS" id="PR00147">
    <property type="entry name" value="DNAPHOTLYASE"/>
</dbReference>
<dbReference type="PROSITE" id="PS00394">
    <property type="entry name" value="DNA_PHOTOLYASES_1_1"/>
    <property type="match status" value="1"/>
</dbReference>
<dbReference type="EMBL" id="JAVDWR010000003">
    <property type="protein sequence ID" value="MDR7120661.1"/>
    <property type="molecule type" value="Genomic_DNA"/>
</dbReference>
<reference evidence="10 11" key="1">
    <citation type="submission" date="2023-07" db="EMBL/GenBank/DDBJ databases">
        <title>Sorghum-associated microbial communities from plants grown in Nebraska, USA.</title>
        <authorList>
            <person name="Schachtman D."/>
        </authorList>
    </citation>
    <scope>NUCLEOTIDE SEQUENCE [LARGE SCALE GENOMIC DNA]</scope>
    <source>
        <strain evidence="10 11">4138</strain>
    </source>
</reference>
<evidence type="ECO:0000256" key="3">
    <source>
        <dbReference type="ARBA" id="ARBA00005862"/>
    </source>
</evidence>
<evidence type="ECO:0000256" key="4">
    <source>
        <dbReference type="ARBA" id="ARBA00022630"/>
    </source>
</evidence>
<sequence>MISLVWFKRDLRIDDHGPLADAARHGAVLPVYIIEPDYWQQPDTSVRQWLFIEQSLQLLNQQLTALGQSLLVLKGPATQVLRQLCQEFPITQVLSHEETGNLWTFQRDLAVKQLLKELAIPWLQYQQHAVFRALKNRDLWAEQADTYLSGTLYPKPTALPFLCHSRQPLQPFRPHRALDLIPCSSAQTAFVLPDTLQSFFNYRAKDYSRHISLPDKAQHSSSRLSPYLAYGQLSLRALQQQTLRQIKQQAALSFGLSSFYSRLRWHCHFIQKLESDPLIETEALHPGYARLRKQDFNSDWFWAWSNGYTGYPLIDACMRSLLATGWLHFRARAMLVAFACYHLWLDWRPVALHLAQCFVDYEPGIHYPQIQMQAGTTGINPNRMYNPVLQSQQKDPQGHFIRRWCSELRLLPDSWLHQPWLMPLSLQRQYGCLLGTDYPMPVVDLQQAMRLAKQRITECKQQQDSEWWREQKHQVVQRHASRKRPSRPGVKSASSAGQLSLDLNE</sequence>
<dbReference type="RefSeq" id="WP_310276391.1">
    <property type="nucleotide sequence ID" value="NZ_JAVDWR010000003.1"/>
</dbReference>
<dbReference type="Proteomes" id="UP001257909">
    <property type="component" value="Unassembled WGS sequence"/>
</dbReference>
<dbReference type="Pfam" id="PF00875">
    <property type="entry name" value="DNA_photolyase"/>
    <property type="match status" value="1"/>
</dbReference>
<dbReference type="SUPFAM" id="SSF48173">
    <property type="entry name" value="Cryptochrome/photolyase FAD-binding domain"/>
    <property type="match status" value="1"/>
</dbReference>
<dbReference type="Pfam" id="PF03441">
    <property type="entry name" value="FAD_binding_7"/>
    <property type="match status" value="1"/>
</dbReference>
<evidence type="ECO:0000259" key="9">
    <source>
        <dbReference type="PROSITE" id="PS51645"/>
    </source>
</evidence>
<protein>
    <submittedName>
        <fullName evidence="10">Deoxyribodipyrimidine photo-lyase</fullName>
        <ecNumber evidence="10">4.1.99.3</ecNumber>
    </submittedName>
</protein>
<comment type="cofactor">
    <cofactor evidence="2">
        <name>FAD</name>
        <dbReference type="ChEBI" id="CHEBI:57692"/>
    </cofactor>
</comment>
<evidence type="ECO:0000256" key="8">
    <source>
        <dbReference type="SAM" id="MobiDB-lite"/>
    </source>
</evidence>
<dbReference type="GO" id="GO:0003904">
    <property type="term" value="F:deoxyribodipyrimidine photo-lyase activity"/>
    <property type="evidence" value="ECO:0007669"/>
    <property type="project" value="UniProtKB-EC"/>
</dbReference>
<feature type="compositionally biased region" description="Polar residues" evidence="8">
    <location>
        <begin position="492"/>
        <end position="505"/>
    </location>
</feature>
<dbReference type="InterPro" id="IPR014729">
    <property type="entry name" value="Rossmann-like_a/b/a_fold"/>
</dbReference>
<evidence type="ECO:0000313" key="10">
    <source>
        <dbReference type="EMBL" id="MDR7120661.1"/>
    </source>
</evidence>
<gene>
    <name evidence="10" type="ORF">J2W69_001595</name>
</gene>
<organism evidence="10 11">
    <name type="scientific">Rheinheimera soli</name>
    <dbReference type="NCBI Taxonomy" id="443616"/>
    <lineage>
        <taxon>Bacteria</taxon>
        <taxon>Pseudomonadati</taxon>
        <taxon>Pseudomonadota</taxon>
        <taxon>Gammaproteobacteria</taxon>
        <taxon>Chromatiales</taxon>
        <taxon>Chromatiaceae</taxon>
        <taxon>Rheinheimera</taxon>
    </lineage>
</organism>
<keyword evidence="10" id="KW-0456">Lyase</keyword>
<dbReference type="InterPro" id="IPR036134">
    <property type="entry name" value="Crypto/Photolyase_FAD-like_sf"/>
</dbReference>
<evidence type="ECO:0000256" key="7">
    <source>
        <dbReference type="RuleBase" id="RU004182"/>
    </source>
</evidence>
<keyword evidence="11" id="KW-1185">Reference proteome</keyword>
<dbReference type="InterPro" id="IPR002081">
    <property type="entry name" value="Cryptochrome/DNA_photolyase_1"/>
</dbReference>
<evidence type="ECO:0000256" key="2">
    <source>
        <dbReference type="ARBA" id="ARBA00001974"/>
    </source>
</evidence>
<dbReference type="Gene3D" id="1.25.40.80">
    <property type="match status" value="1"/>
</dbReference>
<comment type="similarity">
    <text evidence="3">Belongs to the DNA photolyase class-1 family.</text>
</comment>
<dbReference type="Gene3D" id="1.10.579.10">
    <property type="entry name" value="DNA Cyclobutane Dipyrimidine Photolyase, subunit A, domain 3"/>
    <property type="match status" value="1"/>
</dbReference>
<dbReference type="PANTHER" id="PTHR11455">
    <property type="entry name" value="CRYPTOCHROME"/>
    <property type="match status" value="1"/>
</dbReference>
<dbReference type="InterPro" id="IPR018394">
    <property type="entry name" value="DNA_photolyase_1_CS_C"/>
</dbReference>
<dbReference type="InterPro" id="IPR006050">
    <property type="entry name" value="DNA_photolyase_N"/>
</dbReference>
<feature type="compositionally biased region" description="Basic residues" evidence="8">
    <location>
        <begin position="475"/>
        <end position="486"/>
    </location>
</feature>
<comment type="caution">
    <text evidence="10">The sequence shown here is derived from an EMBL/GenBank/DDBJ whole genome shotgun (WGS) entry which is preliminary data.</text>
</comment>
<dbReference type="InterPro" id="IPR036155">
    <property type="entry name" value="Crypto/Photolyase_N_sf"/>
</dbReference>
<dbReference type="PANTHER" id="PTHR11455:SF9">
    <property type="entry name" value="CRYPTOCHROME CIRCADIAN CLOCK 5 ISOFORM X1"/>
    <property type="match status" value="1"/>
</dbReference>
<dbReference type="Gene3D" id="3.40.50.620">
    <property type="entry name" value="HUPs"/>
    <property type="match status" value="1"/>
</dbReference>
<comment type="similarity">
    <text evidence="7">Belongs to the DNA photolyase family.</text>
</comment>
<keyword evidence="6 7" id="KW-0157">Chromophore</keyword>